<proteinExistence type="predicted"/>
<dbReference type="EMBL" id="JANPWB010000016">
    <property type="protein sequence ID" value="KAJ1085181.1"/>
    <property type="molecule type" value="Genomic_DNA"/>
</dbReference>
<keyword evidence="3" id="KW-1185">Reference proteome</keyword>
<dbReference type="AlphaFoldDB" id="A0AAV7L0E2"/>
<evidence type="ECO:0000313" key="3">
    <source>
        <dbReference type="Proteomes" id="UP001066276"/>
    </source>
</evidence>
<feature type="compositionally biased region" description="Basic residues" evidence="1">
    <location>
        <begin position="59"/>
        <end position="69"/>
    </location>
</feature>
<feature type="compositionally biased region" description="Basic and acidic residues" evidence="1">
    <location>
        <begin position="70"/>
        <end position="94"/>
    </location>
</feature>
<organism evidence="2 3">
    <name type="scientific">Pleurodeles waltl</name>
    <name type="common">Iberian ribbed newt</name>
    <dbReference type="NCBI Taxonomy" id="8319"/>
    <lineage>
        <taxon>Eukaryota</taxon>
        <taxon>Metazoa</taxon>
        <taxon>Chordata</taxon>
        <taxon>Craniata</taxon>
        <taxon>Vertebrata</taxon>
        <taxon>Euteleostomi</taxon>
        <taxon>Amphibia</taxon>
        <taxon>Batrachia</taxon>
        <taxon>Caudata</taxon>
        <taxon>Salamandroidea</taxon>
        <taxon>Salamandridae</taxon>
        <taxon>Pleurodelinae</taxon>
        <taxon>Pleurodeles</taxon>
    </lineage>
</organism>
<sequence length="117" mass="13683">MRILAKAFLSSTSTYNLFVKLHAQTANVGLISLSIETEKLGESTGACTSKRRMGDAKTKKIKRRTRERKKTLDEEREKAKRWNGRMQERMEESRQREWLQKFRIKELLHDGGEPDSN</sequence>
<comment type="caution">
    <text evidence="2">The sequence shown here is derived from an EMBL/GenBank/DDBJ whole genome shotgun (WGS) entry which is preliminary data.</text>
</comment>
<reference evidence="2" key="1">
    <citation type="journal article" date="2022" name="bioRxiv">
        <title>Sequencing and chromosome-scale assembly of the giantPleurodeles waltlgenome.</title>
        <authorList>
            <person name="Brown T."/>
            <person name="Elewa A."/>
            <person name="Iarovenko S."/>
            <person name="Subramanian E."/>
            <person name="Araus A.J."/>
            <person name="Petzold A."/>
            <person name="Susuki M."/>
            <person name="Suzuki K.-i.T."/>
            <person name="Hayashi T."/>
            <person name="Toyoda A."/>
            <person name="Oliveira C."/>
            <person name="Osipova E."/>
            <person name="Leigh N.D."/>
            <person name="Simon A."/>
            <person name="Yun M.H."/>
        </authorList>
    </citation>
    <scope>NUCLEOTIDE SEQUENCE</scope>
    <source>
        <strain evidence="2">20211129_DDA</strain>
        <tissue evidence="2">Liver</tissue>
    </source>
</reference>
<dbReference type="Proteomes" id="UP001066276">
    <property type="component" value="Chromosome 12"/>
</dbReference>
<name>A0AAV7L0E2_PLEWA</name>
<gene>
    <name evidence="2" type="ORF">NDU88_005314</name>
</gene>
<protein>
    <submittedName>
        <fullName evidence="2">Uncharacterized protein</fullName>
    </submittedName>
</protein>
<evidence type="ECO:0000256" key="1">
    <source>
        <dbReference type="SAM" id="MobiDB-lite"/>
    </source>
</evidence>
<accession>A0AAV7L0E2</accession>
<evidence type="ECO:0000313" key="2">
    <source>
        <dbReference type="EMBL" id="KAJ1085181.1"/>
    </source>
</evidence>
<feature type="region of interest" description="Disordered" evidence="1">
    <location>
        <begin position="42"/>
        <end position="94"/>
    </location>
</feature>